<accession>A0A926UXC6</accession>
<dbReference type="SUPFAM" id="SSF47598">
    <property type="entry name" value="Ribbon-helix-helix"/>
    <property type="match status" value="1"/>
</dbReference>
<dbReference type="AlphaFoldDB" id="A0A926UXC6"/>
<reference evidence="1" key="2">
    <citation type="submission" date="2020-08" db="EMBL/GenBank/DDBJ databases">
        <authorList>
            <person name="Chen M."/>
            <person name="Teng W."/>
            <person name="Zhao L."/>
            <person name="Hu C."/>
            <person name="Zhou Y."/>
            <person name="Han B."/>
            <person name="Song L."/>
            <person name="Shu W."/>
        </authorList>
    </citation>
    <scope>NUCLEOTIDE SEQUENCE</scope>
    <source>
        <strain evidence="1">FACHB-1277</strain>
    </source>
</reference>
<evidence type="ECO:0000313" key="2">
    <source>
        <dbReference type="Proteomes" id="UP000631421"/>
    </source>
</evidence>
<dbReference type="EMBL" id="JACJPY010000123">
    <property type="protein sequence ID" value="MBD2152611.1"/>
    <property type="molecule type" value="Genomic_DNA"/>
</dbReference>
<gene>
    <name evidence="1" type="ORF">H6F44_21175</name>
</gene>
<name>A0A926UXC6_9CYAN</name>
<dbReference type="Gene3D" id="1.10.1220.10">
    <property type="entry name" value="Met repressor-like"/>
    <property type="match status" value="1"/>
</dbReference>
<evidence type="ECO:0000313" key="1">
    <source>
        <dbReference type="EMBL" id="MBD2152611.1"/>
    </source>
</evidence>
<proteinExistence type="predicted"/>
<dbReference type="InterPro" id="IPR013321">
    <property type="entry name" value="Arc_rbn_hlx_hlx"/>
</dbReference>
<reference evidence="1" key="1">
    <citation type="journal article" date="2015" name="ISME J.">
        <title>Draft Genome Sequence of Streptomyces incarnatus NRRL8089, which Produces the Nucleoside Antibiotic Sinefungin.</title>
        <authorList>
            <person name="Oshima K."/>
            <person name="Hattori M."/>
            <person name="Shimizu H."/>
            <person name="Fukuda K."/>
            <person name="Nemoto M."/>
            <person name="Inagaki K."/>
            <person name="Tamura T."/>
        </authorList>
    </citation>
    <scope>NUCLEOTIDE SEQUENCE</scope>
    <source>
        <strain evidence="1">FACHB-1277</strain>
    </source>
</reference>
<protein>
    <submittedName>
        <fullName evidence="1">Uncharacterized protein</fullName>
    </submittedName>
</protein>
<dbReference type="InterPro" id="IPR010985">
    <property type="entry name" value="Ribbon_hlx_hlx"/>
</dbReference>
<sequence>MVYLDKDTKRKYKAQCALEGVDMSANAALLIENWLKERDRTNGNSKTK</sequence>
<comment type="caution">
    <text evidence="1">The sequence shown here is derived from an EMBL/GenBank/DDBJ whole genome shotgun (WGS) entry which is preliminary data.</text>
</comment>
<organism evidence="1 2">
    <name type="scientific">Pseudanabaena cinerea FACHB-1277</name>
    <dbReference type="NCBI Taxonomy" id="2949581"/>
    <lineage>
        <taxon>Bacteria</taxon>
        <taxon>Bacillati</taxon>
        <taxon>Cyanobacteriota</taxon>
        <taxon>Cyanophyceae</taxon>
        <taxon>Pseudanabaenales</taxon>
        <taxon>Pseudanabaenaceae</taxon>
        <taxon>Pseudanabaena</taxon>
        <taxon>Pseudanabaena cinerea</taxon>
    </lineage>
</organism>
<dbReference type="GO" id="GO:0006355">
    <property type="term" value="P:regulation of DNA-templated transcription"/>
    <property type="evidence" value="ECO:0007669"/>
    <property type="project" value="InterPro"/>
</dbReference>
<keyword evidence="2" id="KW-1185">Reference proteome</keyword>
<dbReference type="Proteomes" id="UP000631421">
    <property type="component" value="Unassembled WGS sequence"/>
</dbReference>